<feature type="compositionally biased region" description="Polar residues" evidence="5">
    <location>
        <begin position="241"/>
        <end position="252"/>
    </location>
</feature>
<feature type="transmembrane region" description="Helical" evidence="6">
    <location>
        <begin position="454"/>
        <end position="472"/>
    </location>
</feature>
<dbReference type="Gene3D" id="1.20.1070.10">
    <property type="entry name" value="Rhodopsin 7-helix transmembrane proteins"/>
    <property type="match status" value="1"/>
</dbReference>
<dbReference type="EnsemblMetazoa" id="HelroT179399">
    <property type="protein sequence ID" value="HelroP179399"/>
    <property type="gene ID" value="HelroG179399"/>
</dbReference>
<evidence type="ECO:0000256" key="2">
    <source>
        <dbReference type="ARBA" id="ARBA00022692"/>
    </source>
</evidence>
<proteinExistence type="predicted"/>
<comment type="subcellular location">
    <subcellularLocation>
        <location evidence="1">Membrane</location>
        <topology evidence="1">Multi-pass membrane protein</topology>
    </subcellularLocation>
</comment>
<dbReference type="Pfam" id="PF00002">
    <property type="entry name" value="7tm_2"/>
    <property type="match status" value="2"/>
</dbReference>
<evidence type="ECO:0000256" key="4">
    <source>
        <dbReference type="ARBA" id="ARBA00023136"/>
    </source>
</evidence>
<feature type="transmembrane region" description="Helical" evidence="6">
    <location>
        <begin position="585"/>
        <end position="602"/>
    </location>
</feature>
<feature type="compositionally biased region" description="Low complexity" evidence="5">
    <location>
        <begin position="176"/>
        <end position="236"/>
    </location>
</feature>
<feature type="transmembrane region" description="Helical" evidence="6">
    <location>
        <begin position="492"/>
        <end position="518"/>
    </location>
</feature>
<evidence type="ECO:0000256" key="6">
    <source>
        <dbReference type="SAM" id="Phobius"/>
    </source>
</evidence>
<dbReference type="InterPro" id="IPR017981">
    <property type="entry name" value="GPCR_2-like_7TM"/>
</dbReference>
<dbReference type="PROSITE" id="PS50261">
    <property type="entry name" value="G_PROTEIN_RECEP_F2_4"/>
    <property type="match status" value="1"/>
</dbReference>
<accession>T1FEN4</accession>
<dbReference type="PANTHER" id="PTHR12011">
    <property type="entry name" value="ADHESION G-PROTEIN COUPLED RECEPTOR"/>
    <property type="match status" value="1"/>
</dbReference>
<dbReference type="HOGENOM" id="CLU_360274_0_0_1"/>
<dbReference type="EMBL" id="AMQM01006826">
    <property type="status" value="NOT_ANNOTATED_CDS"/>
    <property type="molecule type" value="Genomic_DNA"/>
</dbReference>
<keyword evidence="3 6" id="KW-1133">Transmembrane helix</keyword>
<evidence type="ECO:0000259" key="7">
    <source>
        <dbReference type="PROSITE" id="PS50261"/>
    </source>
</evidence>
<dbReference type="PANTHER" id="PTHR12011:SF347">
    <property type="entry name" value="FI21270P1-RELATED"/>
    <property type="match status" value="1"/>
</dbReference>
<dbReference type="InterPro" id="IPR017983">
    <property type="entry name" value="GPCR_2_secretin-like_CS"/>
</dbReference>
<reference evidence="8 10" key="2">
    <citation type="journal article" date="2013" name="Nature">
        <title>Insights into bilaterian evolution from three spiralian genomes.</title>
        <authorList>
            <person name="Simakov O."/>
            <person name="Marletaz F."/>
            <person name="Cho S.J."/>
            <person name="Edsinger-Gonzales E."/>
            <person name="Havlak P."/>
            <person name="Hellsten U."/>
            <person name="Kuo D.H."/>
            <person name="Larsson T."/>
            <person name="Lv J."/>
            <person name="Arendt D."/>
            <person name="Savage R."/>
            <person name="Osoegawa K."/>
            <person name="de Jong P."/>
            <person name="Grimwood J."/>
            <person name="Chapman J.A."/>
            <person name="Shapiro H."/>
            <person name="Aerts A."/>
            <person name="Otillar R.P."/>
            <person name="Terry A.Y."/>
            <person name="Boore J.L."/>
            <person name="Grigoriev I.V."/>
            <person name="Lindberg D.R."/>
            <person name="Seaver E.C."/>
            <person name="Weisblat D.A."/>
            <person name="Putnam N.H."/>
            <person name="Rokhsar D.S."/>
        </authorList>
    </citation>
    <scope>NUCLEOTIDE SEQUENCE</scope>
</reference>
<evidence type="ECO:0000313" key="10">
    <source>
        <dbReference type="Proteomes" id="UP000015101"/>
    </source>
</evidence>
<feature type="transmembrane region" description="Helical" evidence="6">
    <location>
        <begin position="530"/>
        <end position="549"/>
    </location>
</feature>
<sequence>MNITDKVTHYEYLNSMSFNGSKQKITNVLEPEMPLTKTYRVEGFLAEVDDDDDKSKQEIGNWSVYVNRDKMIHYSNVTSTIPTSSRSSLNPLVSFLLLFRPAIVKRKSPPSQPLHPITRPASAVALPRTHALHTLSMSSPSSPPHSPLSSSPSFSSSLLTLTSTLAPNFMASEYINSNEGKNSNKNINNLKSYNINNNNINNNNNNNNNKNTNNNNNNNNINNGNNNNNSKNNNNKHNTDTARNSNGPKRTESQTIGLHIISPLLFVDVVTYGENGAPETTNIEINFKSELIKKETTSESSYCGRYLSSNGGRNEHLTDVKFQDGWVFDCRTEMNKLKNDVTCHCQNGGYIGVFVITKPDPEMTIRPPVQPPITDLASFYGFPYSSELHLADMILRSVSLAALVITVLTFSIIRKARKGAATQILLNLCMALISFMLMLYVAENRSHIRKECKIYNLLRYYLALVTLMWNGVEAYNMHRMLVKVFHKHVRFFIRIAALLAWALASHKIRPLVMVAFYYAAGELIAAQKWILAYLHLNFCAMKCVHCALYRHSQLNRQMNTTGIRTCSDNGDYDDDDDDKHKLNSGIPLLLVIVILLVDRKAFDGTYNRCMFKCALKDRTLYFAWLIPMVIIISHNSIVFAMVLRIIWKNDPNQGKDLEKKNLKSRLVGAFTLLVLLGVPWLFSAFGVIKNNQQDGNLLMFQGIVRVVFVVFTSMQGLFIFLFHCVRNQQVRTQIRTLFRRSNDKSLQLSGSSKNTKSSLIATNFSNVNKPIKPYVKN</sequence>
<dbReference type="InParanoid" id="T1FEN4"/>
<evidence type="ECO:0000313" key="8">
    <source>
        <dbReference type="EMBL" id="ESN95334.1"/>
    </source>
</evidence>
<organism evidence="9 10">
    <name type="scientific">Helobdella robusta</name>
    <name type="common">Californian leech</name>
    <dbReference type="NCBI Taxonomy" id="6412"/>
    <lineage>
        <taxon>Eukaryota</taxon>
        <taxon>Metazoa</taxon>
        <taxon>Spiralia</taxon>
        <taxon>Lophotrochozoa</taxon>
        <taxon>Annelida</taxon>
        <taxon>Clitellata</taxon>
        <taxon>Hirudinea</taxon>
        <taxon>Rhynchobdellida</taxon>
        <taxon>Glossiphoniidae</taxon>
        <taxon>Helobdella</taxon>
    </lineage>
</organism>
<dbReference type="InterPro" id="IPR000832">
    <property type="entry name" value="GPCR_2_secretin-like"/>
</dbReference>
<dbReference type="STRING" id="6412.T1FEN4"/>
<dbReference type="GO" id="GO:0007166">
    <property type="term" value="P:cell surface receptor signaling pathway"/>
    <property type="evidence" value="ECO:0007669"/>
    <property type="project" value="InterPro"/>
</dbReference>
<feature type="transmembrane region" description="Helical" evidence="6">
    <location>
        <begin position="424"/>
        <end position="442"/>
    </location>
</feature>
<dbReference type="CTD" id="20207283"/>
<evidence type="ECO:0000256" key="5">
    <source>
        <dbReference type="SAM" id="MobiDB-lite"/>
    </source>
</evidence>
<dbReference type="PROSITE" id="PS00650">
    <property type="entry name" value="G_PROTEIN_RECEP_F2_2"/>
    <property type="match status" value="1"/>
</dbReference>
<feature type="region of interest" description="Disordered" evidence="5">
    <location>
        <begin position="134"/>
        <end position="156"/>
    </location>
</feature>
<evidence type="ECO:0000256" key="1">
    <source>
        <dbReference type="ARBA" id="ARBA00004141"/>
    </source>
</evidence>
<feature type="region of interest" description="Disordered" evidence="5">
    <location>
        <begin position="176"/>
        <end position="252"/>
    </location>
</feature>
<dbReference type="EMBL" id="KB097528">
    <property type="protein sequence ID" value="ESN95334.1"/>
    <property type="molecule type" value="Genomic_DNA"/>
</dbReference>
<name>T1FEN4_HELRO</name>
<dbReference type="Proteomes" id="UP000015101">
    <property type="component" value="Unassembled WGS sequence"/>
</dbReference>
<dbReference type="AlphaFoldDB" id="T1FEN4"/>
<dbReference type="RefSeq" id="XP_009026505.1">
    <property type="nucleotide sequence ID" value="XM_009028257.1"/>
</dbReference>
<feature type="transmembrane region" description="Helical" evidence="6">
    <location>
        <begin position="703"/>
        <end position="725"/>
    </location>
</feature>
<keyword evidence="2 6" id="KW-0812">Transmembrane</keyword>
<gene>
    <name evidence="9" type="primary">20207283</name>
    <name evidence="8" type="ORF">HELRODRAFT_179399</name>
</gene>
<dbReference type="GeneID" id="20207283"/>
<feature type="compositionally biased region" description="Low complexity" evidence="5">
    <location>
        <begin position="147"/>
        <end position="156"/>
    </location>
</feature>
<evidence type="ECO:0000313" key="9">
    <source>
        <dbReference type="EnsemblMetazoa" id="HelroP179399"/>
    </source>
</evidence>
<dbReference type="eggNOG" id="KOG4193">
    <property type="taxonomic scope" value="Eukaryota"/>
</dbReference>
<feature type="transmembrane region" description="Helical" evidence="6">
    <location>
        <begin position="622"/>
        <end position="646"/>
    </location>
</feature>
<feature type="domain" description="G-protein coupled receptors family 2 profile 2" evidence="7">
    <location>
        <begin position="388"/>
        <end position="727"/>
    </location>
</feature>
<protein>
    <recommendedName>
        <fullName evidence="7">G-protein coupled receptors family 2 profile 2 domain-containing protein</fullName>
    </recommendedName>
</protein>
<dbReference type="GO" id="GO:0005886">
    <property type="term" value="C:plasma membrane"/>
    <property type="evidence" value="ECO:0000318"/>
    <property type="project" value="GO_Central"/>
</dbReference>
<feature type="transmembrane region" description="Helical" evidence="6">
    <location>
        <begin position="393"/>
        <end position="412"/>
    </location>
</feature>
<reference evidence="10" key="1">
    <citation type="submission" date="2012-12" db="EMBL/GenBank/DDBJ databases">
        <authorList>
            <person name="Hellsten U."/>
            <person name="Grimwood J."/>
            <person name="Chapman J.A."/>
            <person name="Shapiro H."/>
            <person name="Aerts A."/>
            <person name="Otillar R.P."/>
            <person name="Terry A.Y."/>
            <person name="Boore J.L."/>
            <person name="Simakov O."/>
            <person name="Marletaz F."/>
            <person name="Cho S.-J."/>
            <person name="Edsinger-Gonzales E."/>
            <person name="Havlak P."/>
            <person name="Kuo D.-H."/>
            <person name="Larsson T."/>
            <person name="Lv J."/>
            <person name="Arendt D."/>
            <person name="Savage R."/>
            <person name="Osoegawa K."/>
            <person name="de Jong P."/>
            <person name="Lindberg D.R."/>
            <person name="Seaver E.C."/>
            <person name="Weisblat D.A."/>
            <person name="Putnam N.H."/>
            <person name="Grigoriev I.V."/>
            <person name="Rokhsar D.S."/>
        </authorList>
    </citation>
    <scope>NUCLEOTIDE SEQUENCE</scope>
</reference>
<feature type="transmembrane region" description="Helical" evidence="6">
    <location>
        <begin position="666"/>
        <end position="688"/>
    </location>
</feature>
<reference evidence="9" key="3">
    <citation type="submission" date="2015-06" db="UniProtKB">
        <authorList>
            <consortium name="EnsemblMetazoa"/>
        </authorList>
    </citation>
    <scope>IDENTIFICATION</scope>
</reference>
<keyword evidence="4 6" id="KW-0472">Membrane</keyword>
<dbReference type="OrthoDB" id="5961629at2759"/>
<dbReference type="GO" id="GO:0004930">
    <property type="term" value="F:G protein-coupled receptor activity"/>
    <property type="evidence" value="ECO:0007669"/>
    <property type="project" value="InterPro"/>
</dbReference>
<dbReference type="KEGG" id="hro:HELRODRAFT_179399"/>
<keyword evidence="10" id="KW-1185">Reference proteome</keyword>
<evidence type="ECO:0000256" key="3">
    <source>
        <dbReference type="ARBA" id="ARBA00022989"/>
    </source>
</evidence>